<gene>
    <name evidence="2" type="ORF">AFUB_048610</name>
</gene>
<dbReference type="Proteomes" id="UP000001699">
    <property type="component" value="Unassembled WGS sequence"/>
</dbReference>
<dbReference type="EMBL" id="DS499596">
    <property type="protein sequence ID" value="EDP53674.1"/>
    <property type="molecule type" value="Genomic_DNA"/>
</dbReference>
<feature type="compositionally biased region" description="Polar residues" evidence="1">
    <location>
        <begin position="13"/>
        <end position="32"/>
    </location>
</feature>
<sequence length="150" mass="16725">MEKLYAEERQRLSKQNKSTNGSAGSMPPQININVLPAQSSQPSISSSWGTEANPSTVQSEIVDIPGLLDQAVEEYTDWHLSRVSAEGFKANIKKARDISLDNCLDLKQIRGENPDFFVKQGVKIVAARRFVSDISLWLKHCEQNKQSGNH</sequence>
<evidence type="ECO:0000256" key="1">
    <source>
        <dbReference type="SAM" id="MobiDB-lite"/>
    </source>
</evidence>
<feature type="region of interest" description="Disordered" evidence="1">
    <location>
        <begin position="1"/>
        <end position="52"/>
    </location>
</feature>
<protein>
    <submittedName>
        <fullName evidence="2">Uncharacterized protein</fullName>
    </submittedName>
</protein>
<dbReference type="OrthoDB" id="4364447at2759"/>
<keyword evidence="3" id="KW-1185">Reference proteome</keyword>
<accession>B0XXR8</accession>
<proteinExistence type="predicted"/>
<name>B0XXR8_ASPFC</name>
<organism evidence="2 3">
    <name type="scientific">Aspergillus fumigatus (strain CBS 144.89 / FGSC A1163 / CEA10)</name>
    <name type="common">Neosartorya fumigata</name>
    <dbReference type="NCBI Taxonomy" id="451804"/>
    <lineage>
        <taxon>Eukaryota</taxon>
        <taxon>Fungi</taxon>
        <taxon>Dikarya</taxon>
        <taxon>Ascomycota</taxon>
        <taxon>Pezizomycotina</taxon>
        <taxon>Eurotiomycetes</taxon>
        <taxon>Eurotiomycetidae</taxon>
        <taxon>Eurotiales</taxon>
        <taxon>Aspergillaceae</taxon>
        <taxon>Aspergillus</taxon>
        <taxon>Aspergillus subgen. Fumigati</taxon>
    </lineage>
</organism>
<reference evidence="2 3" key="1">
    <citation type="journal article" date="2008" name="PLoS Genet.">
        <title>Genomic islands in the pathogenic filamentous fungus Aspergillus fumigatus.</title>
        <authorList>
            <person name="Fedorova N.D."/>
            <person name="Khaldi N."/>
            <person name="Joardar V.S."/>
            <person name="Maiti R."/>
            <person name="Amedeo P."/>
            <person name="Anderson M.J."/>
            <person name="Crabtree J."/>
            <person name="Silva J.C."/>
            <person name="Badger J.H."/>
            <person name="Albarraq A."/>
            <person name="Angiuoli S."/>
            <person name="Bussey H."/>
            <person name="Bowyer P."/>
            <person name="Cotty P.J."/>
            <person name="Dyer P.S."/>
            <person name="Egan A."/>
            <person name="Galens K."/>
            <person name="Fraser-Liggett C.M."/>
            <person name="Haas B.J."/>
            <person name="Inman J.M."/>
            <person name="Kent R."/>
            <person name="Lemieux S."/>
            <person name="Malavazi I."/>
            <person name="Orvis J."/>
            <person name="Roemer T."/>
            <person name="Ronning C.M."/>
            <person name="Sundaram J.P."/>
            <person name="Sutton G."/>
            <person name="Turner G."/>
            <person name="Venter J.C."/>
            <person name="White O.R."/>
            <person name="Whitty B.R."/>
            <person name="Youngman P."/>
            <person name="Wolfe K.H."/>
            <person name="Goldman G.H."/>
            <person name="Wortman J.R."/>
            <person name="Jiang B."/>
            <person name="Denning D.W."/>
            <person name="Nierman W.C."/>
        </authorList>
    </citation>
    <scope>NUCLEOTIDE SEQUENCE [LARGE SCALE GENOMIC DNA]</scope>
    <source>
        <strain evidence="3">CBS 144.89 / FGSC A1163 / CEA10</strain>
    </source>
</reference>
<evidence type="ECO:0000313" key="3">
    <source>
        <dbReference type="Proteomes" id="UP000001699"/>
    </source>
</evidence>
<dbReference type="AlphaFoldDB" id="B0XXR8"/>
<evidence type="ECO:0000313" key="2">
    <source>
        <dbReference type="EMBL" id="EDP53674.1"/>
    </source>
</evidence>
<feature type="compositionally biased region" description="Basic and acidic residues" evidence="1">
    <location>
        <begin position="1"/>
        <end position="11"/>
    </location>
</feature>
<feature type="compositionally biased region" description="Low complexity" evidence="1">
    <location>
        <begin position="38"/>
        <end position="47"/>
    </location>
</feature>
<dbReference type="VEuPathDB" id="FungiDB:AFUB_048610"/>
<dbReference type="HOGENOM" id="CLU_1876815_0_0_1"/>